<protein>
    <submittedName>
        <fullName evidence="1">Uncharacterized protein</fullName>
    </submittedName>
</protein>
<sequence>MDSPIISLFEYFAHFVPKSVLQKIFIQPRGSRPACYDAIEAEILASSSRDVLPEIGAYIVSMNENFVSEHIKNVNEYILFVEYGNFHANYETSRGIRESLAITVAHSFSHTNADNLSEILWRQQCCYLLQKIIDAMHRDQNTVEFCTNTLLVDNHSDIQVVSPVNFYGCGGWSAMFNNANTEV</sequence>
<dbReference type="EMBL" id="SNRY01000067">
    <property type="protein sequence ID" value="KAA6348500.1"/>
    <property type="molecule type" value="Genomic_DNA"/>
</dbReference>
<proteinExistence type="predicted"/>
<accession>A0A5J4STB0</accession>
<name>A0A5J4STB0_9ZZZZ</name>
<comment type="caution">
    <text evidence="1">The sequence shown here is derived from an EMBL/GenBank/DDBJ whole genome shotgun (WGS) entry which is preliminary data.</text>
</comment>
<dbReference type="AlphaFoldDB" id="A0A5J4STB0"/>
<evidence type="ECO:0000313" key="1">
    <source>
        <dbReference type="EMBL" id="KAA6348500.1"/>
    </source>
</evidence>
<gene>
    <name evidence="1" type="ORF">EZS27_004100</name>
</gene>
<reference evidence="1" key="1">
    <citation type="submission" date="2019-03" db="EMBL/GenBank/DDBJ databases">
        <title>Single cell metagenomics reveals metabolic interactions within the superorganism composed of flagellate Streblomastix strix and complex community of Bacteroidetes bacteria on its surface.</title>
        <authorList>
            <person name="Treitli S.C."/>
            <person name="Kolisko M."/>
            <person name="Husnik F."/>
            <person name="Keeling P."/>
            <person name="Hampl V."/>
        </authorList>
    </citation>
    <scope>NUCLEOTIDE SEQUENCE</scope>
    <source>
        <strain evidence="1">STM</strain>
    </source>
</reference>
<organism evidence="1">
    <name type="scientific">termite gut metagenome</name>
    <dbReference type="NCBI Taxonomy" id="433724"/>
    <lineage>
        <taxon>unclassified sequences</taxon>
        <taxon>metagenomes</taxon>
        <taxon>organismal metagenomes</taxon>
    </lineage>
</organism>